<feature type="non-terminal residue" evidence="1">
    <location>
        <position position="1"/>
    </location>
</feature>
<organism evidence="1">
    <name type="scientific">Arion vulgaris</name>
    <dbReference type="NCBI Taxonomy" id="1028688"/>
    <lineage>
        <taxon>Eukaryota</taxon>
        <taxon>Metazoa</taxon>
        <taxon>Spiralia</taxon>
        <taxon>Lophotrochozoa</taxon>
        <taxon>Mollusca</taxon>
        <taxon>Gastropoda</taxon>
        <taxon>Heterobranchia</taxon>
        <taxon>Euthyneura</taxon>
        <taxon>Panpulmonata</taxon>
        <taxon>Eupulmonata</taxon>
        <taxon>Stylommatophora</taxon>
        <taxon>Helicina</taxon>
        <taxon>Arionoidea</taxon>
        <taxon>Arionidae</taxon>
        <taxon>Arion</taxon>
    </lineage>
</organism>
<sequence>EKMQQMYSAENKKINNAVIEDENLITCDKVHRHLLDAVNSNNLICSKSGVKSSNSLDSNKQSVHILADCPTPFGRTKRQPYKLGRKSLNPSFGNTVAKKLFAAKNASVYAELHGFKTIRDREDIMPARHSTDVISFSAESRSRTHITMQTPKLLEEDMSAACYSQANRVCPVERATLLQNRSR</sequence>
<evidence type="ECO:0000313" key="1">
    <source>
        <dbReference type="EMBL" id="CEK69187.1"/>
    </source>
</evidence>
<feature type="non-terminal residue" evidence="1">
    <location>
        <position position="183"/>
    </location>
</feature>
<reference evidence="1" key="1">
    <citation type="submission" date="2014-12" db="EMBL/GenBank/DDBJ databases">
        <title>Insight into the proteome of Arion vulgaris.</title>
        <authorList>
            <person name="Aradska J."/>
            <person name="Bulat T."/>
            <person name="Smidak R."/>
            <person name="Sarate P."/>
            <person name="Gangsoo J."/>
            <person name="Sialana F."/>
            <person name="Bilban M."/>
            <person name="Lubec G."/>
        </authorList>
    </citation>
    <scope>NUCLEOTIDE SEQUENCE</scope>
    <source>
        <tissue evidence="1">Skin</tissue>
    </source>
</reference>
<gene>
    <name evidence="1" type="primary">ORF69292</name>
</gene>
<dbReference type="EMBL" id="HACG01022322">
    <property type="protein sequence ID" value="CEK69187.1"/>
    <property type="molecule type" value="Transcribed_RNA"/>
</dbReference>
<proteinExistence type="predicted"/>
<protein>
    <submittedName>
        <fullName evidence="1">Uncharacterized protein</fullName>
    </submittedName>
</protein>
<accession>A0A0B6ZLB0</accession>
<dbReference type="AlphaFoldDB" id="A0A0B6ZLB0"/>
<name>A0A0B6ZLB0_9EUPU</name>